<evidence type="ECO:0000313" key="2">
    <source>
        <dbReference type="Proteomes" id="UP000503580"/>
    </source>
</evidence>
<organism evidence="1 2">
    <name type="scientific">Kluyvera genomosp. 3</name>
    <dbReference type="NCBI Taxonomy" id="2774055"/>
    <lineage>
        <taxon>Bacteria</taxon>
        <taxon>Pseudomonadati</taxon>
        <taxon>Pseudomonadota</taxon>
        <taxon>Gammaproteobacteria</taxon>
        <taxon>Enterobacterales</taxon>
        <taxon>Enterobacteriaceae</taxon>
        <taxon>Kluyvera</taxon>
    </lineage>
</organism>
<dbReference type="KEGG" id="kgn:GY169_01030"/>
<dbReference type="Proteomes" id="UP000503580">
    <property type="component" value="Chromosome"/>
</dbReference>
<sequence length="189" mass="22553">MVKKNEIREEAELAYRREKYIEYQNRRKEKLDKLGDKKLSIRLDDFHYDKLIELCETLGYRRPEKGKYNLIETYSGVMKYLLRISDSITKYIPKTEGSQELLHLHLLVSHLKYGLNLSYEDILKELKNKGIKTPLSSLENTVKSVRRDELRSLDNKTIRRDIYKFVEDILNLEKVVQEMMELDKNAPHC</sequence>
<protein>
    <submittedName>
        <fullName evidence="1">Uncharacterized protein</fullName>
    </submittedName>
</protein>
<evidence type="ECO:0000313" key="1">
    <source>
        <dbReference type="EMBL" id="QIR25460.1"/>
    </source>
</evidence>
<dbReference type="EMBL" id="CP050321">
    <property type="protein sequence ID" value="QIR25460.1"/>
    <property type="molecule type" value="Genomic_DNA"/>
</dbReference>
<accession>A0A6G9REW5</accession>
<gene>
    <name evidence="1" type="ORF">GY169_01030</name>
</gene>
<proteinExistence type="predicted"/>
<name>A0A6G9REW5_9ENTR</name>
<dbReference type="AlphaFoldDB" id="A0A6G9REW5"/>
<reference evidence="1 2" key="1">
    <citation type="submission" date="2020-02" db="EMBL/GenBank/DDBJ databases">
        <title>Whole genome PO2S7.</title>
        <authorList>
            <person name="Singha K.M."/>
        </authorList>
    </citation>
    <scope>NUCLEOTIDE SEQUENCE [LARGE SCALE GENOMIC DNA]</scope>
    <source>
        <strain evidence="1 2">PO2S7</strain>
    </source>
</reference>
<dbReference type="RefSeq" id="WP_167574797.1">
    <property type="nucleotide sequence ID" value="NZ_CP050321.1"/>
</dbReference>
<keyword evidence="2" id="KW-1185">Reference proteome</keyword>